<accession>A0ABV7PNT7</accession>
<dbReference type="Proteomes" id="UP001595665">
    <property type="component" value="Unassembled WGS sequence"/>
</dbReference>
<dbReference type="RefSeq" id="WP_379737269.1">
    <property type="nucleotide sequence ID" value="NZ_JBHRVV010000001.1"/>
</dbReference>
<evidence type="ECO:0000313" key="3">
    <source>
        <dbReference type="EMBL" id="MFC3460899.1"/>
    </source>
</evidence>
<sequence>MTIERISCAPGDSNNEDLVAVFETDGLLDLLVVDGATSVADRDYADTGSGDVAWFVQSFASELGKTIDAARSQADSLRLAIDAVRRMYAELTAGQDVPLYAHPLAALTWIRIRHLPDALDLSLYCLGDCKALAIDGAGAVTDLDPYENPFETVVQDAVAQLAAHGVLDPKERLQRLLPLLRERREAQHAAPAPAVLCLAPQGEFGARERSLRLPPDTAVLAMSDGFYRLVDPYGLMTWDELARRCRVEGLASLMRELRAFETARAGAAAPAVKNADDASAILWTPQASRLDQRGPRAPTAEDHP</sequence>
<name>A0ABV7PNT7_9BURK</name>
<protein>
    <submittedName>
        <fullName evidence="3">Protein phosphatase 2C domain-containing protein</fullName>
    </submittedName>
</protein>
<dbReference type="Pfam" id="PF13672">
    <property type="entry name" value="PP2C_2"/>
    <property type="match status" value="1"/>
</dbReference>
<organism evidence="3 4">
    <name type="scientific">Massilia haematophila</name>
    <dbReference type="NCBI Taxonomy" id="457923"/>
    <lineage>
        <taxon>Bacteria</taxon>
        <taxon>Pseudomonadati</taxon>
        <taxon>Pseudomonadota</taxon>
        <taxon>Betaproteobacteria</taxon>
        <taxon>Burkholderiales</taxon>
        <taxon>Oxalobacteraceae</taxon>
        <taxon>Telluria group</taxon>
        <taxon>Massilia</taxon>
    </lineage>
</organism>
<reference evidence="4" key="1">
    <citation type="journal article" date="2019" name="Int. J. Syst. Evol. Microbiol.">
        <title>The Global Catalogue of Microorganisms (GCM) 10K type strain sequencing project: providing services to taxonomists for standard genome sequencing and annotation.</title>
        <authorList>
            <consortium name="The Broad Institute Genomics Platform"/>
            <consortium name="The Broad Institute Genome Sequencing Center for Infectious Disease"/>
            <person name="Wu L."/>
            <person name="Ma J."/>
        </authorList>
    </citation>
    <scope>NUCLEOTIDE SEQUENCE [LARGE SCALE GENOMIC DNA]</scope>
    <source>
        <strain evidence="4">CCM 7480</strain>
    </source>
</reference>
<feature type="region of interest" description="Disordered" evidence="1">
    <location>
        <begin position="284"/>
        <end position="304"/>
    </location>
</feature>
<dbReference type="EMBL" id="JBHRVV010000001">
    <property type="protein sequence ID" value="MFC3460899.1"/>
    <property type="molecule type" value="Genomic_DNA"/>
</dbReference>
<proteinExistence type="predicted"/>
<evidence type="ECO:0000256" key="1">
    <source>
        <dbReference type="SAM" id="MobiDB-lite"/>
    </source>
</evidence>
<gene>
    <name evidence="3" type="ORF">ACFOPH_22090</name>
</gene>
<dbReference type="InterPro" id="IPR001932">
    <property type="entry name" value="PPM-type_phosphatase-like_dom"/>
</dbReference>
<comment type="caution">
    <text evidence="3">The sequence shown here is derived from an EMBL/GenBank/DDBJ whole genome shotgun (WGS) entry which is preliminary data.</text>
</comment>
<feature type="compositionally biased region" description="Basic and acidic residues" evidence="1">
    <location>
        <begin position="290"/>
        <end position="304"/>
    </location>
</feature>
<evidence type="ECO:0000259" key="2">
    <source>
        <dbReference type="Pfam" id="PF13672"/>
    </source>
</evidence>
<evidence type="ECO:0000313" key="4">
    <source>
        <dbReference type="Proteomes" id="UP001595665"/>
    </source>
</evidence>
<keyword evidence="4" id="KW-1185">Reference proteome</keyword>
<feature type="domain" description="PPM-type phosphatase" evidence="2">
    <location>
        <begin position="12"/>
        <end position="253"/>
    </location>
</feature>